<gene>
    <name evidence="2" type="ORF">F4561_004904</name>
</gene>
<keyword evidence="2" id="KW-0645">Protease</keyword>
<dbReference type="InterPro" id="IPR001193">
    <property type="entry name" value="MBTPS2"/>
</dbReference>
<dbReference type="GO" id="GO:0005737">
    <property type="term" value="C:cytoplasm"/>
    <property type="evidence" value="ECO:0007669"/>
    <property type="project" value="TreeGrafter"/>
</dbReference>
<feature type="transmembrane region" description="Helical" evidence="1">
    <location>
        <begin position="168"/>
        <end position="186"/>
    </location>
</feature>
<keyword evidence="1" id="KW-0472">Membrane</keyword>
<dbReference type="InterPro" id="IPR049694">
    <property type="entry name" value="Daptide_HExxH"/>
</dbReference>
<feature type="transmembrane region" description="Helical" evidence="1">
    <location>
        <begin position="402"/>
        <end position="423"/>
    </location>
</feature>
<evidence type="ECO:0000313" key="3">
    <source>
        <dbReference type="Proteomes" id="UP000523007"/>
    </source>
</evidence>
<evidence type="ECO:0000256" key="1">
    <source>
        <dbReference type="SAM" id="Phobius"/>
    </source>
</evidence>
<proteinExistence type="predicted"/>
<keyword evidence="2" id="KW-0378">Hydrolase</keyword>
<keyword evidence="1" id="KW-0812">Transmembrane</keyword>
<sequence>MDETAEFFLRPKLAPGVEIHEPQEEGASWVLKDAKDRYFRVGRNMGLFVRELDGRRDHAELVGALGRSWTVEHIAATCDRLYRMDLLDDGTHERAPGKHISWISFAPPFIVYFNLLRHPERIFRLTGALARLFAGRSAGWVMAVTAGAGVLALAVQSPTIVDVVANPLPMSVLGAVVIALFCLTVVHEFSHGAALAYHGRSPNRMGVMLFYLSPAFFCDVSDGWMLPRRHQRVGVALAGIVVQMAITCAVAVAALAFPDGNVRDALLVFAALTLVAGTLNLLPFVKLDGYIALMNYLDTPFLRAKAMDDARGFFARIAFGTPWRRNLRWWWSVPYGMACLLFPAVLVFGALGIWAEMFSSFGIIGYTVIFLLIFYIAYRAVGEFARGIKNARAAHAERTRMWIAVTGLTVAAVGALAVIPVPYAVSGGYVHGEDGSFLVFPESVDRARVGPGATVTLQDRGVLLRSATGSAVLADEEPALVDAPLNAFSPIELDDSWTIPVTGYPMESVAGEEGTGTARVDLGYVPLGEWMYRMSVAPMWN</sequence>
<dbReference type="PANTHER" id="PTHR13325">
    <property type="entry name" value="PROTEASE M50 MEMBRANE-BOUND TRANSCRIPTION FACTOR SITE 2 PROTEASE"/>
    <property type="match status" value="1"/>
</dbReference>
<dbReference type="RefSeq" id="WP_184581877.1">
    <property type="nucleotide sequence ID" value="NZ_JACHJT010000001.1"/>
</dbReference>
<dbReference type="GO" id="GO:0004222">
    <property type="term" value="F:metalloendopeptidase activity"/>
    <property type="evidence" value="ECO:0007669"/>
    <property type="project" value="InterPro"/>
</dbReference>
<feature type="transmembrane region" description="Helical" evidence="1">
    <location>
        <begin position="333"/>
        <end position="355"/>
    </location>
</feature>
<keyword evidence="3" id="KW-1185">Reference proteome</keyword>
<dbReference type="PANTHER" id="PTHR13325:SF3">
    <property type="entry name" value="MEMBRANE-BOUND TRANSCRIPTION FACTOR SITE-2 PROTEASE"/>
    <property type="match status" value="1"/>
</dbReference>
<accession>A0A7W7RLA2</accession>
<feature type="transmembrane region" description="Helical" evidence="1">
    <location>
        <begin position="361"/>
        <end position="381"/>
    </location>
</feature>
<reference evidence="2 3" key="1">
    <citation type="submission" date="2020-08" db="EMBL/GenBank/DDBJ databases">
        <title>Sequencing the genomes of 1000 actinobacteria strains.</title>
        <authorList>
            <person name="Klenk H.-P."/>
        </authorList>
    </citation>
    <scope>NUCLEOTIDE SEQUENCE [LARGE SCALE GENOMIC DNA]</scope>
    <source>
        <strain evidence="2 3">DSM 102030</strain>
    </source>
</reference>
<dbReference type="AlphaFoldDB" id="A0A7W7RLA2"/>
<feature type="transmembrane region" description="Helical" evidence="1">
    <location>
        <begin position="137"/>
        <end position="156"/>
    </location>
</feature>
<keyword evidence="2" id="KW-0482">Metalloprotease</keyword>
<comment type="caution">
    <text evidence="2">The sequence shown here is derived from an EMBL/GenBank/DDBJ whole genome shotgun (WGS) entry which is preliminary data.</text>
</comment>
<protein>
    <submittedName>
        <fullName evidence="2">Putative peptide zinc metalloprotease protein</fullName>
    </submittedName>
</protein>
<organism evidence="2 3">
    <name type="scientific">Lipingzhangella halophila</name>
    <dbReference type="NCBI Taxonomy" id="1783352"/>
    <lineage>
        <taxon>Bacteria</taxon>
        <taxon>Bacillati</taxon>
        <taxon>Actinomycetota</taxon>
        <taxon>Actinomycetes</taxon>
        <taxon>Streptosporangiales</taxon>
        <taxon>Nocardiopsidaceae</taxon>
        <taxon>Lipingzhangella</taxon>
    </lineage>
</organism>
<dbReference type="GO" id="GO:0031293">
    <property type="term" value="P:membrane protein intracellular domain proteolysis"/>
    <property type="evidence" value="ECO:0007669"/>
    <property type="project" value="TreeGrafter"/>
</dbReference>
<feature type="transmembrane region" description="Helical" evidence="1">
    <location>
        <begin position="266"/>
        <end position="285"/>
    </location>
</feature>
<dbReference type="EMBL" id="JACHJT010000001">
    <property type="protein sequence ID" value="MBB4934084.1"/>
    <property type="molecule type" value="Genomic_DNA"/>
</dbReference>
<name>A0A7W7RLA2_9ACTN</name>
<dbReference type="NCBIfam" id="NF041824">
    <property type="entry name" value="daptide_HExxH"/>
    <property type="match status" value="1"/>
</dbReference>
<keyword evidence="1" id="KW-1133">Transmembrane helix</keyword>
<dbReference type="GO" id="GO:0016020">
    <property type="term" value="C:membrane"/>
    <property type="evidence" value="ECO:0007669"/>
    <property type="project" value="InterPro"/>
</dbReference>
<evidence type="ECO:0000313" key="2">
    <source>
        <dbReference type="EMBL" id="MBB4934084.1"/>
    </source>
</evidence>
<dbReference type="Proteomes" id="UP000523007">
    <property type="component" value="Unassembled WGS sequence"/>
</dbReference>
<feature type="transmembrane region" description="Helical" evidence="1">
    <location>
        <begin position="233"/>
        <end position="254"/>
    </location>
</feature>